<name>A0ABP4VJL0_9MICO</name>
<evidence type="ECO:0000313" key="3">
    <source>
        <dbReference type="Proteomes" id="UP001501138"/>
    </source>
</evidence>
<evidence type="ECO:0008006" key="4">
    <source>
        <dbReference type="Google" id="ProtNLM"/>
    </source>
</evidence>
<dbReference type="Proteomes" id="UP001501138">
    <property type="component" value="Unassembled WGS sequence"/>
</dbReference>
<evidence type="ECO:0000256" key="1">
    <source>
        <dbReference type="SAM" id="MobiDB-lite"/>
    </source>
</evidence>
<feature type="compositionally biased region" description="Low complexity" evidence="1">
    <location>
        <begin position="51"/>
        <end position="65"/>
    </location>
</feature>
<dbReference type="PROSITE" id="PS51257">
    <property type="entry name" value="PROKAR_LIPOPROTEIN"/>
    <property type="match status" value="1"/>
</dbReference>
<feature type="compositionally biased region" description="Low complexity" evidence="1">
    <location>
        <begin position="34"/>
        <end position="44"/>
    </location>
</feature>
<feature type="region of interest" description="Disordered" evidence="1">
    <location>
        <begin position="34"/>
        <end position="77"/>
    </location>
</feature>
<proteinExistence type="predicted"/>
<dbReference type="EMBL" id="BAAAPM010000003">
    <property type="protein sequence ID" value="GAA1725990.1"/>
    <property type="molecule type" value="Genomic_DNA"/>
</dbReference>
<gene>
    <name evidence="2" type="ORF">GCM10009809_22340</name>
</gene>
<organism evidence="2 3">
    <name type="scientific">Isoptericola hypogeus</name>
    <dbReference type="NCBI Taxonomy" id="300179"/>
    <lineage>
        <taxon>Bacteria</taxon>
        <taxon>Bacillati</taxon>
        <taxon>Actinomycetota</taxon>
        <taxon>Actinomycetes</taxon>
        <taxon>Micrococcales</taxon>
        <taxon>Promicromonosporaceae</taxon>
        <taxon>Isoptericola</taxon>
    </lineage>
</organism>
<reference evidence="3" key="1">
    <citation type="journal article" date="2019" name="Int. J. Syst. Evol. Microbiol.">
        <title>The Global Catalogue of Microorganisms (GCM) 10K type strain sequencing project: providing services to taxonomists for standard genome sequencing and annotation.</title>
        <authorList>
            <consortium name="The Broad Institute Genomics Platform"/>
            <consortium name="The Broad Institute Genome Sequencing Center for Infectious Disease"/>
            <person name="Wu L."/>
            <person name="Ma J."/>
        </authorList>
    </citation>
    <scope>NUCLEOTIDE SEQUENCE [LARGE SCALE GENOMIC DNA]</scope>
    <source>
        <strain evidence="3">JCM 15589</strain>
    </source>
</reference>
<sequence length="184" mass="18525">MSQTATRAGGGARRSGLLVAGALAAGVVLTGCGVPDGPDDVVVTPAPPSSDPTTQAPATQAPAAQDEARDPGETAPLTVRYSDGYKTVVTVDPGQLDELTAVTVDGGGAGAVDDAATALADAGTWSPYPETVDHAEVIAEAARRESDRLHGILTGASYGEDVGLRLVVEHHEHAHVAHFTGNDG</sequence>
<comment type="caution">
    <text evidence="2">The sequence shown here is derived from an EMBL/GenBank/DDBJ whole genome shotgun (WGS) entry which is preliminary data.</text>
</comment>
<protein>
    <recommendedName>
        <fullName evidence="4">Lipoprotein</fullName>
    </recommendedName>
</protein>
<accession>A0ABP4VJL0</accession>
<evidence type="ECO:0000313" key="2">
    <source>
        <dbReference type="EMBL" id="GAA1725990.1"/>
    </source>
</evidence>
<dbReference type="RefSeq" id="WP_344248451.1">
    <property type="nucleotide sequence ID" value="NZ_BAAAPM010000003.1"/>
</dbReference>
<keyword evidence="3" id="KW-1185">Reference proteome</keyword>